<keyword evidence="2" id="KW-1133">Transmembrane helix</keyword>
<dbReference type="Gene3D" id="1.20.58.830">
    <property type="match status" value="2"/>
</dbReference>
<proteinExistence type="predicted"/>
<evidence type="ECO:0000313" key="7">
    <source>
        <dbReference type="EMBL" id="ETW32047.1"/>
    </source>
</evidence>
<evidence type="ECO:0000259" key="5">
    <source>
        <dbReference type="Pfam" id="PF18562"/>
    </source>
</evidence>
<feature type="compositionally biased region" description="Basic and acidic residues" evidence="1">
    <location>
        <begin position="271"/>
        <end position="280"/>
    </location>
</feature>
<sequence>MFSFIVFNRIGGGASGGGASGDKNGGSDSQDLYQKWTCYQFEDLQKDGQDVVEDEDDLEYDELVKAAGGLCILPNPKKNKEEIQSNPQKEPEQFQKTYNDFFNFWVAHMLKDSIYWRTKRLRKCINNTNESKACKNNDKCKTDCDCFEKWIEQKKKEEWEKIKEQFSKQENIPRGWTHYDLLENVLKLEFSNEDSEEKSQTGDEDANEKKRIKEMFEKKKQEGNAGASDEETIIDFMLEVELNDATKCKNCPKPQDTAGAPGARSAETPEDEHHDDHAPDDADNSDDDEDEDEDEVPEAEESDETEEVVEETVAEVTEVEGKAACKIVDDLFKNPEDFKEVACTQKYAKNNSRLGWKCVTPSGTTSGGSEPTGSSGATTGGSICVPPRRRKLYLGGFKRLTDDTAVSPQGDGEATLPTSASTSSRAQDPLLAAFVESAAVETFFLWDRYKKEWDHRNNKTQDGLLAGSPQALQSPVVDDDNNPQSKLQKSGTIPDGFLRQMFYTLGDYRDILFSGSNDVTSGNTACDKTNIVIEASGDKQDEMKKIQQKIKDIVEKLNGVTPTVPPTSVENPRKTWWKTNAQHIWNGMICALTYTDSGAKDQLPIVDQQVRAQLWDTDGNKPKNPQYDYKTVELKEDESGPRTTQPPASGENTPTLNNPKLTQFVLRPPYFRYLEEWGETFCRQRTRMLKDVRDNCTKDGTKQYSGFGEDCDDQLKDDPTTFKDLVTTCPKSCSSYRKWIGRKKDEYEEQKSAYEQQKTKCVNGNNKGGGNGFCETLQENAAKFLQKLASCKKHNGEGNGKVNNIFEDIGETFKDAEDCKPCSEFKIDCTKAKCTGDDTNVRCNGKKPITKDDIKYSSEEVTMLVSDNSGKGFKDVLPECENANIFKSIRKDQWKCRNVCGYVVCKSEKGNGETGSGENNDQIITIRALVTHWVQNFLDDYNKIKDRISHCMNNGDGTICISGCKNKCNCVDKWIDQKKGEWPKIRDRYIKQYSDKNMDGVYKVRAILEDLQSQIAVTINKAIKPCGNLNAFANSCGLNGADSSKKSKDGKDNDLVVCFLEKLQKKISECKDQLSDETQTQTACDAYTPPDDEDLLLEEEEENQVKAPKICPQQETPAETVEKGSCVPAKTAEEPVPQADGEVQTNQTPVKPPPLVPSTPAPAPADEPSKPIGDILSSTIPFGIAIALTSIVFLFLKVIHIVVLIKK</sequence>
<dbReference type="InterPro" id="IPR041480">
    <property type="entry name" value="CIDR1_gamma"/>
</dbReference>
<dbReference type="Pfam" id="PF22672">
    <property type="entry name" value="DBL_C"/>
    <property type="match status" value="1"/>
</dbReference>
<evidence type="ECO:0000259" key="4">
    <source>
        <dbReference type="Pfam" id="PF05424"/>
    </source>
</evidence>
<evidence type="ECO:0008006" key="9">
    <source>
        <dbReference type="Google" id="ProtNLM"/>
    </source>
</evidence>
<evidence type="ECO:0000256" key="2">
    <source>
        <dbReference type="SAM" id="Phobius"/>
    </source>
</evidence>
<feature type="compositionally biased region" description="Polar residues" evidence="1">
    <location>
        <begin position="482"/>
        <end position="491"/>
    </location>
</feature>
<dbReference type="InterPro" id="IPR042202">
    <property type="entry name" value="Duffy-ag-bd_sf"/>
</dbReference>
<feature type="compositionally biased region" description="Acidic residues" evidence="1">
    <location>
        <begin position="281"/>
        <end position="313"/>
    </location>
</feature>
<dbReference type="FunFam" id="1.20.58.1930:FF:000001">
    <property type="entry name" value="Erythrocyte membrane protein 1, PfEMP1"/>
    <property type="match status" value="1"/>
</dbReference>
<dbReference type="InterPro" id="IPR054595">
    <property type="entry name" value="DBL_C"/>
</dbReference>
<feature type="region of interest" description="Disordered" evidence="1">
    <location>
        <begin position="460"/>
        <end position="491"/>
    </location>
</feature>
<dbReference type="Gene3D" id="1.20.1310.20">
    <property type="entry name" value="Duffy-antigen binding domain"/>
    <property type="match status" value="1"/>
</dbReference>
<feature type="region of interest" description="Disordered" evidence="1">
    <location>
        <begin position="250"/>
        <end position="317"/>
    </location>
</feature>
<feature type="compositionally biased region" description="Polar residues" evidence="1">
    <location>
        <begin position="641"/>
        <end position="660"/>
    </location>
</feature>
<feature type="region of interest" description="Disordered" evidence="1">
    <location>
        <begin position="633"/>
        <end position="660"/>
    </location>
</feature>
<protein>
    <recommendedName>
        <fullName evidence="9">Duffy-binding-like domain-containing protein</fullName>
    </recommendedName>
</protein>
<dbReference type="Pfam" id="PF18562">
    <property type="entry name" value="CIDR1_gamma"/>
    <property type="match status" value="1"/>
</dbReference>
<dbReference type="GO" id="GO:0016020">
    <property type="term" value="C:membrane"/>
    <property type="evidence" value="ECO:0007669"/>
    <property type="project" value="InterPro"/>
</dbReference>
<dbReference type="InterPro" id="IPR004258">
    <property type="entry name" value="DBL"/>
</dbReference>
<dbReference type="Pfam" id="PF03011">
    <property type="entry name" value="PFEMP"/>
    <property type="match status" value="2"/>
</dbReference>
<feature type="compositionally biased region" description="Low complexity" evidence="1">
    <location>
        <begin position="361"/>
        <end position="382"/>
    </location>
</feature>
<dbReference type="Gene3D" id="1.20.58.1930">
    <property type="match status" value="1"/>
</dbReference>
<reference evidence="7 8" key="2">
    <citation type="submission" date="2013-02" db="EMBL/GenBank/DDBJ databases">
        <title>The Genome Sequence of Plasmodium falciparum FCH/4.</title>
        <authorList>
            <consortium name="The Broad Institute Genome Sequencing Platform"/>
            <consortium name="The Broad Institute Genome Sequencing Center for Infectious Disease"/>
            <person name="Neafsey D."/>
            <person name="Cheeseman I."/>
            <person name="Volkman S."/>
            <person name="Adams J."/>
            <person name="Walker B."/>
            <person name="Young S.K."/>
            <person name="Zeng Q."/>
            <person name="Gargeya S."/>
            <person name="Fitzgerald M."/>
            <person name="Haas B."/>
            <person name="Abouelleil A."/>
            <person name="Alvarado L."/>
            <person name="Arachchi H.M."/>
            <person name="Berlin A.M."/>
            <person name="Chapman S.B."/>
            <person name="Dewar J."/>
            <person name="Goldberg J."/>
            <person name="Griggs A."/>
            <person name="Gujja S."/>
            <person name="Hansen M."/>
            <person name="Howarth C."/>
            <person name="Imamovic A."/>
            <person name="Larimer J."/>
            <person name="McCowan C."/>
            <person name="Murphy C."/>
            <person name="Neiman D."/>
            <person name="Pearson M."/>
            <person name="Priest M."/>
            <person name="Roberts A."/>
            <person name="Saif S."/>
            <person name="Shea T."/>
            <person name="Sisk P."/>
            <person name="Sykes S."/>
            <person name="Wortman J."/>
            <person name="Nusbaum C."/>
            <person name="Birren B."/>
        </authorList>
    </citation>
    <scope>NUCLEOTIDE SEQUENCE [LARGE SCALE GENOMIC DNA]</scope>
    <source>
        <strain evidence="7 8">FCH/4</strain>
    </source>
</reference>
<dbReference type="Pfam" id="PF05424">
    <property type="entry name" value="Duffy_binding"/>
    <property type="match status" value="1"/>
</dbReference>
<feature type="region of interest" description="Disordered" evidence="1">
    <location>
        <begin position="403"/>
        <end position="423"/>
    </location>
</feature>
<keyword evidence="2" id="KW-0812">Transmembrane</keyword>
<feature type="domain" description="Duffy-binding-like" evidence="3">
    <location>
        <begin position="101"/>
        <end position="253"/>
    </location>
</feature>
<feature type="domain" description="Duffy-binding-like" evidence="3">
    <location>
        <begin position="929"/>
        <end position="1076"/>
    </location>
</feature>
<feature type="region of interest" description="Disordered" evidence="1">
    <location>
        <begin position="361"/>
        <end position="384"/>
    </location>
</feature>
<evidence type="ECO:0000259" key="3">
    <source>
        <dbReference type="Pfam" id="PF03011"/>
    </source>
</evidence>
<dbReference type="InterPro" id="IPR008602">
    <property type="entry name" value="Duffy-antigen-binding"/>
</dbReference>
<dbReference type="Proteomes" id="UP000030656">
    <property type="component" value="Unassembled WGS sequence"/>
</dbReference>
<evidence type="ECO:0000259" key="6">
    <source>
        <dbReference type="Pfam" id="PF22672"/>
    </source>
</evidence>
<feature type="domain" description="Duffy-binding-like" evidence="6">
    <location>
        <begin position="676"/>
        <end position="816"/>
    </location>
</feature>
<feature type="region of interest" description="Disordered" evidence="1">
    <location>
        <begin position="1071"/>
        <end position="1091"/>
    </location>
</feature>
<feature type="transmembrane region" description="Helical" evidence="2">
    <location>
        <begin position="1180"/>
        <end position="1205"/>
    </location>
</feature>
<reference evidence="7 8" key="1">
    <citation type="submission" date="2013-02" db="EMBL/GenBank/DDBJ databases">
        <title>The Genome Annotation of Plasmodium falciparum FCH/4.</title>
        <authorList>
            <consortium name="The Broad Institute Genome Sequencing Platform"/>
            <consortium name="The Broad Institute Genome Sequencing Center for Infectious Disease"/>
            <person name="Neafsey D."/>
            <person name="Hoffman S."/>
            <person name="Volkman S."/>
            <person name="Rosenthal P."/>
            <person name="Walker B."/>
            <person name="Young S.K."/>
            <person name="Zeng Q."/>
            <person name="Gargeya S."/>
            <person name="Fitzgerald M."/>
            <person name="Haas B."/>
            <person name="Abouelleil A."/>
            <person name="Allen A.W."/>
            <person name="Alvarado L."/>
            <person name="Arachchi H.M."/>
            <person name="Berlin A.M."/>
            <person name="Chapman S.B."/>
            <person name="Gainer-Dewar J."/>
            <person name="Goldberg J."/>
            <person name="Griggs A."/>
            <person name="Gujja S."/>
            <person name="Hansen M."/>
            <person name="Howarth C."/>
            <person name="Imamovic A."/>
            <person name="Ireland A."/>
            <person name="Larimer J."/>
            <person name="McCowan C."/>
            <person name="Murphy C."/>
            <person name="Pearson M."/>
            <person name="Poon T.W."/>
            <person name="Priest M."/>
            <person name="Roberts A."/>
            <person name="Saif S."/>
            <person name="Shea T."/>
            <person name="Sisk P."/>
            <person name="Sykes S."/>
            <person name="Wortman J."/>
            <person name="Nusbaum C."/>
            <person name="Birren B."/>
        </authorList>
    </citation>
    <scope>NUCLEOTIDE SEQUENCE [LARGE SCALE GENOMIC DNA]</scope>
    <source>
        <strain evidence="7 8">FCH/4</strain>
    </source>
</reference>
<dbReference type="EMBL" id="KI927813">
    <property type="protein sequence ID" value="ETW32047.1"/>
    <property type="molecule type" value="Genomic_DNA"/>
</dbReference>
<dbReference type="GO" id="GO:0046789">
    <property type="term" value="F:host cell surface receptor binding"/>
    <property type="evidence" value="ECO:0007669"/>
    <property type="project" value="InterPro"/>
</dbReference>
<dbReference type="AlphaFoldDB" id="A0A024VUA3"/>
<dbReference type="SUPFAM" id="SSF140924">
    <property type="entry name" value="Duffy binding domain-like"/>
    <property type="match status" value="3"/>
</dbReference>
<evidence type="ECO:0000313" key="8">
    <source>
        <dbReference type="Proteomes" id="UP000030656"/>
    </source>
</evidence>
<keyword evidence="2" id="KW-0472">Membrane</keyword>
<name>A0A024VUA3_PLAFA</name>
<accession>A0A024VUA3</accession>
<gene>
    <name evidence="7" type="ORF">PFFCH_00519</name>
</gene>
<feature type="compositionally biased region" description="Pro residues" evidence="1">
    <location>
        <begin position="1150"/>
        <end position="1165"/>
    </location>
</feature>
<feature type="domain" description="Cysteine-rich interdomain region 1 gamma" evidence="5">
    <location>
        <begin position="858"/>
        <end position="908"/>
    </location>
</feature>
<evidence type="ECO:0000256" key="1">
    <source>
        <dbReference type="SAM" id="MobiDB-lite"/>
    </source>
</evidence>
<feature type="region of interest" description="Disordered" evidence="1">
    <location>
        <begin position="1134"/>
        <end position="1170"/>
    </location>
</feature>
<feature type="domain" description="Duffy-antigen binding" evidence="4">
    <location>
        <begin position="383"/>
        <end position="608"/>
    </location>
</feature>
<organism evidence="7 8">
    <name type="scientific">Plasmodium falciparum FCH/4</name>
    <dbReference type="NCBI Taxonomy" id="1036724"/>
    <lineage>
        <taxon>Eukaryota</taxon>
        <taxon>Sar</taxon>
        <taxon>Alveolata</taxon>
        <taxon>Apicomplexa</taxon>
        <taxon>Aconoidasida</taxon>
        <taxon>Haemosporida</taxon>
        <taxon>Plasmodiidae</taxon>
        <taxon>Plasmodium</taxon>
        <taxon>Plasmodium (Laverania)</taxon>
    </lineage>
</organism>